<evidence type="ECO:0000313" key="1">
    <source>
        <dbReference type="EMBL" id="KAK8512280.1"/>
    </source>
</evidence>
<name>A0ABR2BYT1_9ROSI</name>
<reference evidence="1 2" key="1">
    <citation type="journal article" date="2024" name="G3 (Bethesda)">
        <title>Genome assembly of Hibiscus sabdariffa L. provides insights into metabolisms of medicinal natural products.</title>
        <authorList>
            <person name="Kim T."/>
        </authorList>
    </citation>
    <scope>NUCLEOTIDE SEQUENCE [LARGE SCALE GENOMIC DNA]</scope>
    <source>
        <strain evidence="1">TK-2024</strain>
        <tissue evidence="1">Old leaves</tissue>
    </source>
</reference>
<keyword evidence="2" id="KW-1185">Reference proteome</keyword>
<comment type="caution">
    <text evidence="1">The sequence shown here is derived from an EMBL/GenBank/DDBJ whole genome shotgun (WGS) entry which is preliminary data.</text>
</comment>
<sequence length="88" mass="9349">MQVPEKSVDESAAISLEAEESVVVPEIPAEIRSDDRDSEEISELATASSECLTFPYEEPAVSTDSVVPTVARTDSVEHAIGMGLGLLD</sequence>
<proteinExistence type="predicted"/>
<evidence type="ECO:0000313" key="2">
    <source>
        <dbReference type="Proteomes" id="UP001472677"/>
    </source>
</evidence>
<accession>A0ABR2BYT1</accession>
<dbReference type="EMBL" id="JBBPBM010000074">
    <property type="protein sequence ID" value="KAK8512280.1"/>
    <property type="molecule type" value="Genomic_DNA"/>
</dbReference>
<dbReference type="Proteomes" id="UP001472677">
    <property type="component" value="Unassembled WGS sequence"/>
</dbReference>
<protein>
    <submittedName>
        <fullName evidence="1">Uncharacterized protein</fullName>
    </submittedName>
</protein>
<gene>
    <name evidence="1" type="ORF">V6N12_032003</name>
</gene>
<organism evidence="1 2">
    <name type="scientific">Hibiscus sabdariffa</name>
    <name type="common">roselle</name>
    <dbReference type="NCBI Taxonomy" id="183260"/>
    <lineage>
        <taxon>Eukaryota</taxon>
        <taxon>Viridiplantae</taxon>
        <taxon>Streptophyta</taxon>
        <taxon>Embryophyta</taxon>
        <taxon>Tracheophyta</taxon>
        <taxon>Spermatophyta</taxon>
        <taxon>Magnoliopsida</taxon>
        <taxon>eudicotyledons</taxon>
        <taxon>Gunneridae</taxon>
        <taxon>Pentapetalae</taxon>
        <taxon>rosids</taxon>
        <taxon>malvids</taxon>
        <taxon>Malvales</taxon>
        <taxon>Malvaceae</taxon>
        <taxon>Malvoideae</taxon>
        <taxon>Hibiscus</taxon>
    </lineage>
</organism>